<dbReference type="NCBIfam" id="NF005968">
    <property type="entry name" value="PRK08057.1-2"/>
    <property type="match status" value="1"/>
</dbReference>
<comment type="caution">
    <text evidence="4">The sequence shown here is derived from an EMBL/GenBank/DDBJ whole genome shotgun (WGS) entry which is preliminary data.</text>
</comment>
<keyword evidence="3 4" id="KW-0560">Oxidoreductase</keyword>
<evidence type="ECO:0000256" key="1">
    <source>
        <dbReference type="ARBA" id="ARBA00004953"/>
    </source>
</evidence>
<dbReference type="Proteomes" id="UP000265581">
    <property type="component" value="Unassembled WGS sequence"/>
</dbReference>
<proteinExistence type="predicted"/>
<keyword evidence="2" id="KW-0169">Cobalamin biosynthesis</keyword>
<dbReference type="PROSITE" id="PS51014">
    <property type="entry name" value="COBK_CBIJ"/>
    <property type="match status" value="1"/>
</dbReference>
<accession>A0A371P9R3</accession>
<name>A0A371P9R3_9ACTN</name>
<comment type="pathway">
    <text evidence="1">Cofactor biosynthesis; adenosylcobalamin biosynthesis.</text>
</comment>
<dbReference type="PANTHER" id="PTHR36925:SF1">
    <property type="entry name" value="COBALT-PRECORRIN-6A REDUCTASE"/>
    <property type="match status" value="1"/>
</dbReference>
<sequence>MILLLGGTAEARELAVLLDRAGVRFVSTLAGRVARPRLPVGAVQIGGFGGVRGLRSYLAEHRVTAVVDATHPFAAGMSAHAAEACAADGVPLLRLERPGWSEAPGAARWHWVDSHDQAAELAATLGERPFLTVGRQSLDRFVGPLAHHRAVARVVDPPGFVLPESWTLLLSRGPYDLDGERSLMAPLDVLVTKDSGGAHTWPKMRVADEMGIPVVVVRRAAPAVGVEIVTDAEAAAAWVTSRR</sequence>
<dbReference type="UniPathway" id="UPA00148"/>
<dbReference type="EC" id="1.3.1.106" evidence="4"/>
<dbReference type="Pfam" id="PF02571">
    <property type="entry name" value="CbiJ"/>
    <property type="match status" value="1"/>
</dbReference>
<dbReference type="OrthoDB" id="5183775at2"/>
<evidence type="ECO:0000256" key="2">
    <source>
        <dbReference type="ARBA" id="ARBA00022573"/>
    </source>
</evidence>
<keyword evidence="5" id="KW-1185">Reference proteome</keyword>
<evidence type="ECO:0000313" key="4">
    <source>
        <dbReference type="EMBL" id="REK72632.1"/>
    </source>
</evidence>
<evidence type="ECO:0000256" key="3">
    <source>
        <dbReference type="ARBA" id="ARBA00023002"/>
    </source>
</evidence>
<evidence type="ECO:0000313" key="5">
    <source>
        <dbReference type="Proteomes" id="UP000265581"/>
    </source>
</evidence>
<dbReference type="NCBIfam" id="TIGR00715">
    <property type="entry name" value="precor6x_red"/>
    <property type="match status" value="1"/>
</dbReference>
<dbReference type="EMBL" id="QUBR01000001">
    <property type="protein sequence ID" value="REK72632.1"/>
    <property type="molecule type" value="Genomic_DNA"/>
</dbReference>
<dbReference type="RefSeq" id="WP_119702746.1">
    <property type="nucleotide sequence ID" value="NZ_JBHSOI010000001.1"/>
</dbReference>
<dbReference type="GO" id="GO:0009236">
    <property type="term" value="P:cobalamin biosynthetic process"/>
    <property type="evidence" value="ECO:0007669"/>
    <property type="project" value="UniProtKB-UniPathway"/>
</dbReference>
<dbReference type="GO" id="GO:0016994">
    <property type="term" value="F:precorrin-6A reductase activity"/>
    <property type="evidence" value="ECO:0007669"/>
    <property type="project" value="InterPro"/>
</dbReference>
<gene>
    <name evidence="4" type="ORF">DX116_03205</name>
</gene>
<dbReference type="InterPro" id="IPR003723">
    <property type="entry name" value="Precorrin-6x_reduct"/>
</dbReference>
<reference evidence="4 5" key="1">
    <citation type="submission" date="2018-08" db="EMBL/GenBank/DDBJ databases">
        <title>Aeromicrobium sp. M2KJ-4, whole genome shotgun sequence.</title>
        <authorList>
            <person name="Tuo L."/>
        </authorList>
    </citation>
    <scope>NUCLEOTIDE SEQUENCE [LARGE SCALE GENOMIC DNA]</scope>
    <source>
        <strain evidence="4 5">M2KJ-4</strain>
    </source>
</reference>
<protein>
    <submittedName>
        <fullName evidence="4">Cobalt-precorrin-6A reductase</fullName>
        <ecNumber evidence="4">1.3.1.106</ecNumber>
    </submittedName>
</protein>
<organism evidence="4 5">
    <name type="scientific">Aeromicrobium endophyticum</name>
    <dbReference type="NCBI Taxonomy" id="2292704"/>
    <lineage>
        <taxon>Bacteria</taxon>
        <taxon>Bacillati</taxon>
        <taxon>Actinomycetota</taxon>
        <taxon>Actinomycetes</taxon>
        <taxon>Propionibacteriales</taxon>
        <taxon>Nocardioidaceae</taxon>
        <taxon>Aeromicrobium</taxon>
    </lineage>
</organism>
<dbReference type="AlphaFoldDB" id="A0A371P9R3"/>
<dbReference type="PANTHER" id="PTHR36925">
    <property type="entry name" value="COBALT-PRECORRIN-6A REDUCTASE"/>
    <property type="match status" value="1"/>
</dbReference>